<dbReference type="Gene3D" id="3.40.640.10">
    <property type="entry name" value="Type I PLP-dependent aspartate aminotransferase-like (Major domain)"/>
    <property type="match status" value="1"/>
</dbReference>
<dbReference type="InterPro" id="IPR015422">
    <property type="entry name" value="PyrdxlP-dep_Trfase_small"/>
</dbReference>
<accession>A0A9D1QFH1</accession>
<proteinExistence type="predicted"/>
<dbReference type="Gene3D" id="3.90.1150.10">
    <property type="entry name" value="Aspartate Aminotransferase, domain 1"/>
    <property type="match status" value="1"/>
</dbReference>
<reference evidence="4" key="2">
    <citation type="submission" date="2021-04" db="EMBL/GenBank/DDBJ databases">
        <authorList>
            <person name="Gilroy R."/>
        </authorList>
    </citation>
    <scope>NUCLEOTIDE SEQUENCE</scope>
    <source>
        <strain evidence="4">ChiHjej13B12-752</strain>
    </source>
</reference>
<protein>
    <submittedName>
        <fullName evidence="4">Aminotransferase class V-fold PLP-dependent enzyme</fullName>
    </submittedName>
</protein>
<keyword evidence="2" id="KW-0663">Pyridoxal phosphate</keyword>
<sequence length="424" mass="47591">MKKRNVEFFPKELHEKVSGEFAYLNEDFRGKKRLFFENAGGALRLNSVVEEYARISALPDSPERSHDIAKDIQKIIDDGKRDINRFINADSGAVATSLTASELMFEMIATAASESEPGNIVTTEIEHPSSYDACQFSAEKYGHEVRVAQADKSTGSVPLENITELIDENTRIISVILTSNITGAMHDMEKYSNQIREKSTDAFIIVDAVQGAPHAVIDIKKWSVDGMNIAPYKMFGNRGVGFAWMSDRLASLPHHRLIATEPTNWDLGSKTPAHYAAFSKVVDYICMIGEFYRKSDDRRELIVEGMNRIHKQEQAILERLLNGSENVIGINKIENVSVHFEKANGLNQDLILALTFDNIPNSEAVDHYGKENILVYARESSSHYSKRILEAVGLDSIVRVSPIHCHSEEDVDIFLEVTKRISEL</sequence>
<dbReference type="InterPro" id="IPR015421">
    <property type="entry name" value="PyrdxlP-dep_Trfase_major"/>
</dbReference>
<comment type="caution">
    <text evidence="4">The sequence shown here is derived from an EMBL/GenBank/DDBJ whole genome shotgun (WGS) entry which is preliminary data.</text>
</comment>
<evidence type="ECO:0000259" key="3">
    <source>
        <dbReference type="Pfam" id="PF00266"/>
    </source>
</evidence>
<evidence type="ECO:0000313" key="4">
    <source>
        <dbReference type="EMBL" id="HIW12355.1"/>
    </source>
</evidence>
<evidence type="ECO:0000256" key="2">
    <source>
        <dbReference type="ARBA" id="ARBA00022898"/>
    </source>
</evidence>
<dbReference type="AlphaFoldDB" id="A0A9D1QFH1"/>
<organism evidence="4 5">
    <name type="scientific">Candidatus Salinicoccus stercoripullorum</name>
    <dbReference type="NCBI Taxonomy" id="2838756"/>
    <lineage>
        <taxon>Bacteria</taxon>
        <taxon>Bacillati</taxon>
        <taxon>Bacillota</taxon>
        <taxon>Bacilli</taxon>
        <taxon>Bacillales</taxon>
        <taxon>Staphylococcaceae</taxon>
        <taxon>Salinicoccus</taxon>
    </lineage>
</organism>
<reference evidence="4" key="1">
    <citation type="journal article" date="2021" name="PeerJ">
        <title>Extensive microbial diversity within the chicken gut microbiome revealed by metagenomics and culture.</title>
        <authorList>
            <person name="Gilroy R."/>
            <person name="Ravi A."/>
            <person name="Getino M."/>
            <person name="Pursley I."/>
            <person name="Horton D.L."/>
            <person name="Alikhan N.F."/>
            <person name="Baker D."/>
            <person name="Gharbi K."/>
            <person name="Hall N."/>
            <person name="Watson M."/>
            <person name="Adriaenssens E.M."/>
            <person name="Foster-Nyarko E."/>
            <person name="Jarju S."/>
            <person name="Secka A."/>
            <person name="Antonio M."/>
            <person name="Oren A."/>
            <person name="Chaudhuri R.R."/>
            <person name="La Ragione R."/>
            <person name="Hildebrand F."/>
            <person name="Pallen M.J."/>
        </authorList>
    </citation>
    <scope>NUCLEOTIDE SEQUENCE</scope>
    <source>
        <strain evidence="4">ChiHjej13B12-752</strain>
    </source>
</reference>
<gene>
    <name evidence="4" type="ORF">H9891_04260</name>
</gene>
<dbReference type="InterPro" id="IPR015424">
    <property type="entry name" value="PyrdxlP-dep_Trfase"/>
</dbReference>
<dbReference type="Pfam" id="PF00266">
    <property type="entry name" value="Aminotran_5"/>
    <property type="match status" value="1"/>
</dbReference>
<dbReference type="InterPro" id="IPR000192">
    <property type="entry name" value="Aminotrans_V_dom"/>
</dbReference>
<name>A0A9D1QFH1_9STAP</name>
<evidence type="ECO:0000256" key="1">
    <source>
        <dbReference type="ARBA" id="ARBA00001933"/>
    </source>
</evidence>
<dbReference type="PANTHER" id="PTHR43586">
    <property type="entry name" value="CYSTEINE DESULFURASE"/>
    <property type="match status" value="1"/>
</dbReference>
<keyword evidence="4" id="KW-0808">Transferase</keyword>
<keyword evidence="4" id="KW-0032">Aminotransferase</keyword>
<dbReference type="SUPFAM" id="SSF53383">
    <property type="entry name" value="PLP-dependent transferases"/>
    <property type="match status" value="1"/>
</dbReference>
<dbReference type="EMBL" id="DXHR01000013">
    <property type="protein sequence ID" value="HIW12355.1"/>
    <property type="molecule type" value="Genomic_DNA"/>
</dbReference>
<comment type="cofactor">
    <cofactor evidence="1">
        <name>pyridoxal 5'-phosphate</name>
        <dbReference type="ChEBI" id="CHEBI:597326"/>
    </cofactor>
</comment>
<dbReference type="GO" id="GO:0008483">
    <property type="term" value="F:transaminase activity"/>
    <property type="evidence" value="ECO:0007669"/>
    <property type="project" value="UniProtKB-KW"/>
</dbReference>
<dbReference type="PANTHER" id="PTHR43586:SF8">
    <property type="entry name" value="CYSTEINE DESULFURASE 1, CHLOROPLASTIC"/>
    <property type="match status" value="1"/>
</dbReference>
<dbReference type="Proteomes" id="UP000823989">
    <property type="component" value="Unassembled WGS sequence"/>
</dbReference>
<feature type="domain" description="Aminotransferase class V" evidence="3">
    <location>
        <begin position="45"/>
        <end position="414"/>
    </location>
</feature>
<evidence type="ECO:0000313" key="5">
    <source>
        <dbReference type="Proteomes" id="UP000823989"/>
    </source>
</evidence>